<dbReference type="PANTHER" id="PTHR43540">
    <property type="entry name" value="PEROXYUREIDOACRYLATE/UREIDOACRYLATE AMIDOHYDROLASE-RELATED"/>
    <property type="match status" value="1"/>
</dbReference>
<dbReference type="EMBL" id="DWWI01000183">
    <property type="protein sequence ID" value="HJC43760.1"/>
    <property type="molecule type" value="Genomic_DNA"/>
</dbReference>
<comment type="similarity">
    <text evidence="1">Belongs to the isochorismatase family.</text>
</comment>
<dbReference type="AlphaFoldDB" id="A0A9D2P6I3"/>
<dbReference type="Gene3D" id="3.40.50.850">
    <property type="entry name" value="Isochorismatase-like"/>
    <property type="match status" value="1"/>
</dbReference>
<dbReference type="Proteomes" id="UP000823895">
    <property type="component" value="Unassembled WGS sequence"/>
</dbReference>
<dbReference type="Pfam" id="PF00857">
    <property type="entry name" value="Isochorismatase"/>
    <property type="match status" value="1"/>
</dbReference>
<keyword evidence="2 4" id="KW-0378">Hydrolase</keyword>
<comment type="caution">
    <text evidence="4">The sequence shown here is derived from an EMBL/GenBank/DDBJ whole genome shotgun (WGS) entry which is preliminary data.</text>
</comment>
<dbReference type="CDD" id="cd00431">
    <property type="entry name" value="cysteine_hydrolases"/>
    <property type="match status" value="1"/>
</dbReference>
<sequence>MGNILFLIIDMQNGFINNFTEGLIPKILDFQAQIGDSVITAGTRYINHEHTACYVFEGWKSCMTGTEEAEIVRELRGCMQRVFDKDKYSCWNEEMKVFVRENKIKKIYFAGVNTGCCVLNSILDCYNDLVDCAVIENLCGSTSGIEEHEAALTVLRSCITEERVITAAQAYTNIVQEGIMKKASSPLSS</sequence>
<reference evidence="4" key="1">
    <citation type="journal article" date="2021" name="PeerJ">
        <title>Extensive microbial diversity within the chicken gut microbiome revealed by metagenomics and culture.</title>
        <authorList>
            <person name="Gilroy R."/>
            <person name="Ravi A."/>
            <person name="Getino M."/>
            <person name="Pursley I."/>
            <person name="Horton D.L."/>
            <person name="Alikhan N.F."/>
            <person name="Baker D."/>
            <person name="Gharbi K."/>
            <person name="Hall N."/>
            <person name="Watson M."/>
            <person name="Adriaenssens E.M."/>
            <person name="Foster-Nyarko E."/>
            <person name="Jarju S."/>
            <person name="Secka A."/>
            <person name="Antonio M."/>
            <person name="Oren A."/>
            <person name="Chaudhuri R.R."/>
            <person name="La Ragione R."/>
            <person name="Hildebrand F."/>
            <person name="Pallen M.J."/>
        </authorList>
    </citation>
    <scope>NUCLEOTIDE SEQUENCE</scope>
    <source>
        <strain evidence="4">CHK165-2605</strain>
    </source>
</reference>
<name>A0A9D2P6I3_9FIRM</name>
<evidence type="ECO:0000259" key="3">
    <source>
        <dbReference type="Pfam" id="PF00857"/>
    </source>
</evidence>
<feature type="domain" description="Isochorismatase-like" evidence="3">
    <location>
        <begin position="6"/>
        <end position="159"/>
    </location>
</feature>
<dbReference type="GO" id="GO:0016787">
    <property type="term" value="F:hydrolase activity"/>
    <property type="evidence" value="ECO:0007669"/>
    <property type="project" value="UniProtKB-KW"/>
</dbReference>
<dbReference type="InterPro" id="IPR050272">
    <property type="entry name" value="Isochorismatase-like_hydrls"/>
</dbReference>
<protein>
    <submittedName>
        <fullName evidence="4">Cysteine hydrolase</fullName>
    </submittedName>
</protein>
<accession>A0A9D2P6I3</accession>
<dbReference type="InterPro" id="IPR036380">
    <property type="entry name" value="Isochorismatase-like_sf"/>
</dbReference>
<dbReference type="SUPFAM" id="SSF52499">
    <property type="entry name" value="Isochorismatase-like hydrolases"/>
    <property type="match status" value="1"/>
</dbReference>
<gene>
    <name evidence="4" type="ORF">H9756_08800</name>
</gene>
<dbReference type="PANTHER" id="PTHR43540:SF6">
    <property type="entry name" value="ISOCHORISMATASE-LIKE DOMAIN-CONTAINING PROTEIN"/>
    <property type="match status" value="1"/>
</dbReference>
<evidence type="ECO:0000256" key="1">
    <source>
        <dbReference type="ARBA" id="ARBA00006336"/>
    </source>
</evidence>
<dbReference type="InterPro" id="IPR000868">
    <property type="entry name" value="Isochorismatase-like_dom"/>
</dbReference>
<reference evidence="4" key="2">
    <citation type="submission" date="2021-04" db="EMBL/GenBank/DDBJ databases">
        <authorList>
            <person name="Gilroy R."/>
        </authorList>
    </citation>
    <scope>NUCLEOTIDE SEQUENCE</scope>
    <source>
        <strain evidence="4">CHK165-2605</strain>
    </source>
</reference>
<evidence type="ECO:0000256" key="2">
    <source>
        <dbReference type="ARBA" id="ARBA00022801"/>
    </source>
</evidence>
<proteinExistence type="inferred from homology"/>
<evidence type="ECO:0000313" key="4">
    <source>
        <dbReference type="EMBL" id="HJC43760.1"/>
    </source>
</evidence>
<evidence type="ECO:0000313" key="5">
    <source>
        <dbReference type="Proteomes" id="UP000823895"/>
    </source>
</evidence>
<organism evidence="4 5">
    <name type="scientific">Candidatus Mediterraneibacter gallistercoris</name>
    <dbReference type="NCBI Taxonomy" id="2838671"/>
    <lineage>
        <taxon>Bacteria</taxon>
        <taxon>Bacillati</taxon>
        <taxon>Bacillota</taxon>
        <taxon>Clostridia</taxon>
        <taxon>Lachnospirales</taxon>
        <taxon>Lachnospiraceae</taxon>
        <taxon>Mediterraneibacter</taxon>
    </lineage>
</organism>